<dbReference type="EMBL" id="OB660388">
    <property type="protein sequence ID" value="CAD7224519.1"/>
    <property type="molecule type" value="Genomic_DNA"/>
</dbReference>
<reference evidence="6" key="1">
    <citation type="submission" date="2020-11" db="EMBL/GenBank/DDBJ databases">
        <authorList>
            <person name="Tran Van P."/>
        </authorList>
    </citation>
    <scope>NUCLEOTIDE SEQUENCE</scope>
</reference>
<evidence type="ECO:0000256" key="4">
    <source>
        <dbReference type="SAM" id="MobiDB-lite"/>
    </source>
</evidence>
<dbReference type="GO" id="GO:0005840">
    <property type="term" value="C:ribosome"/>
    <property type="evidence" value="ECO:0007669"/>
    <property type="project" value="UniProtKB-KW"/>
</dbReference>
<dbReference type="OrthoDB" id="9972728at2759"/>
<name>A0A7R8ZHI0_9CRUS</name>
<dbReference type="InterPro" id="IPR023798">
    <property type="entry name" value="Ribosomal_uS7_dom"/>
</dbReference>
<proteinExistence type="inferred from homology"/>
<dbReference type="InterPro" id="IPR000235">
    <property type="entry name" value="Ribosomal_uS7"/>
</dbReference>
<evidence type="ECO:0000256" key="3">
    <source>
        <dbReference type="ARBA" id="ARBA00023274"/>
    </source>
</evidence>
<dbReference type="Gene3D" id="1.10.455.10">
    <property type="entry name" value="Ribosomal protein S7 domain"/>
    <property type="match status" value="1"/>
</dbReference>
<evidence type="ECO:0000313" key="6">
    <source>
        <dbReference type="EMBL" id="CAD7224519.1"/>
    </source>
</evidence>
<feature type="compositionally biased region" description="Gly residues" evidence="4">
    <location>
        <begin position="1"/>
        <end position="12"/>
    </location>
</feature>
<evidence type="ECO:0000259" key="5">
    <source>
        <dbReference type="Pfam" id="PF00177"/>
    </source>
</evidence>
<accession>A0A7R8ZHI0</accession>
<evidence type="ECO:0000256" key="2">
    <source>
        <dbReference type="ARBA" id="ARBA00022980"/>
    </source>
</evidence>
<feature type="region of interest" description="Disordered" evidence="4">
    <location>
        <begin position="1"/>
        <end position="51"/>
    </location>
</feature>
<feature type="compositionally biased region" description="Low complexity" evidence="4">
    <location>
        <begin position="21"/>
        <end position="38"/>
    </location>
</feature>
<organism evidence="6">
    <name type="scientific">Cyprideis torosa</name>
    <dbReference type="NCBI Taxonomy" id="163714"/>
    <lineage>
        <taxon>Eukaryota</taxon>
        <taxon>Metazoa</taxon>
        <taxon>Ecdysozoa</taxon>
        <taxon>Arthropoda</taxon>
        <taxon>Crustacea</taxon>
        <taxon>Oligostraca</taxon>
        <taxon>Ostracoda</taxon>
        <taxon>Podocopa</taxon>
        <taxon>Podocopida</taxon>
        <taxon>Cytherocopina</taxon>
        <taxon>Cytheroidea</taxon>
        <taxon>Cytherideidae</taxon>
        <taxon>Cyprideis</taxon>
    </lineage>
</organism>
<dbReference type="InterPro" id="IPR036823">
    <property type="entry name" value="Ribosomal_uS7_dom_sf"/>
</dbReference>
<gene>
    <name evidence="6" type="ORF">CTOB1V02_LOCUS2476</name>
</gene>
<protein>
    <recommendedName>
        <fullName evidence="5">Small ribosomal subunit protein uS7 domain-containing protein</fullName>
    </recommendedName>
</protein>
<feature type="non-terminal residue" evidence="6">
    <location>
        <position position="247"/>
    </location>
</feature>
<sequence length="247" mass="27550">MTMIRGVGGGRIHQGPRASGPEELASPLSPTPSSRLPSGAGKTALGSGAGKTALGILPKDWIGLEELERSKGRRHSTSSVVMTKCFEKIKYIQLEKLHKATSEEERESIIVQPREIFHRALHNCSPVLVLTSVKRGGQRYQVPVPVRREKAEFLATRWLIQVGKDKDRQVTFPEKLAWELLEASQNEGRTVKRKQDLHRQCEANKAFAHYRWAARKRRQPLKFGSTALSPSSGNNDPICLLLVNFLG</sequence>
<dbReference type="GO" id="GO:0006412">
    <property type="term" value="P:translation"/>
    <property type="evidence" value="ECO:0007669"/>
    <property type="project" value="InterPro"/>
</dbReference>
<dbReference type="SUPFAM" id="SSF47973">
    <property type="entry name" value="Ribosomal protein S7"/>
    <property type="match status" value="1"/>
</dbReference>
<feature type="domain" description="Small ribosomal subunit protein uS7" evidence="5">
    <location>
        <begin position="87"/>
        <end position="205"/>
    </location>
</feature>
<keyword evidence="3" id="KW-0687">Ribonucleoprotein</keyword>
<comment type="similarity">
    <text evidence="1">Belongs to the universal ribosomal protein uS7 family.</text>
</comment>
<dbReference type="Pfam" id="PF00177">
    <property type="entry name" value="Ribosomal_S7"/>
    <property type="match status" value="1"/>
</dbReference>
<dbReference type="AlphaFoldDB" id="A0A7R8ZHI0"/>
<dbReference type="PANTHER" id="PTHR11205">
    <property type="entry name" value="RIBOSOMAL PROTEIN S7"/>
    <property type="match status" value="1"/>
</dbReference>
<evidence type="ECO:0000256" key="1">
    <source>
        <dbReference type="ARBA" id="ARBA00007151"/>
    </source>
</evidence>
<keyword evidence="2" id="KW-0689">Ribosomal protein</keyword>
<dbReference type="GO" id="GO:1990904">
    <property type="term" value="C:ribonucleoprotein complex"/>
    <property type="evidence" value="ECO:0007669"/>
    <property type="project" value="UniProtKB-KW"/>
</dbReference>